<keyword evidence="3" id="KW-1185">Reference proteome</keyword>
<accession>A0ABV6CKK6</accession>
<keyword evidence="1" id="KW-1133">Transmembrane helix</keyword>
<dbReference type="InterPro" id="IPR009325">
    <property type="entry name" value="DUF983"/>
</dbReference>
<dbReference type="Proteomes" id="UP001589795">
    <property type="component" value="Unassembled WGS sequence"/>
</dbReference>
<protein>
    <submittedName>
        <fullName evidence="2">DUF983 domain-containing protein</fullName>
    </submittedName>
</protein>
<reference evidence="2 3" key="1">
    <citation type="submission" date="2024-09" db="EMBL/GenBank/DDBJ databases">
        <authorList>
            <person name="Sun Q."/>
            <person name="Mori K."/>
        </authorList>
    </citation>
    <scope>NUCLEOTIDE SEQUENCE [LARGE SCALE GENOMIC DNA]</scope>
    <source>
        <strain evidence="2 3">CCM 7904</strain>
    </source>
</reference>
<dbReference type="EMBL" id="JBHLWQ010000106">
    <property type="protein sequence ID" value="MFC0200947.1"/>
    <property type="molecule type" value="Genomic_DNA"/>
</dbReference>
<evidence type="ECO:0000256" key="1">
    <source>
        <dbReference type="SAM" id="Phobius"/>
    </source>
</evidence>
<keyword evidence="1" id="KW-0472">Membrane</keyword>
<name>A0ABV6CKK6_9RHOB</name>
<dbReference type="RefSeq" id="WP_265507892.1">
    <property type="nucleotide sequence ID" value="NZ_JAOTBE010000046.1"/>
</dbReference>
<comment type="caution">
    <text evidence="2">The sequence shown here is derived from an EMBL/GenBank/DDBJ whole genome shotgun (WGS) entry which is preliminary data.</text>
</comment>
<sequence length="126" mass="13735">MQSDPPPAPRDARGAMVRGTLNRCPSCGDGRVFDGYLKVKDRCEACSAPLGAYPAADGPAFFTITIMMLLLIPMIGFGWTVFRSDPVVLLVGLIIVTTIMTLVLLRFVKGAFLGYLWAHDERDRGS</sequence>
<organism evidence="2 3">
    <name type="scientific">Paracoccus rhizosphaerae</name>
    <dbReference type="NCBI Taxonomy" id="1133347"/>
    <lineage>
        <taxon>Bacteria</taxon>
        <taxon>Pseudomonadati</taxon>
        <taxon>Pseudomonadota</taxon>
        <taxon>Alphaproteobacteria</taxon>
        <taxon>Rhodobacterales</taxon>
        <taxon>Paracoccaceae</taxon>
        <taxon>Paracoccus</taxon>
    </lineage>
</organism>
<dbReference type="Pfam" id="PF06170">
    <property type="entry name" value="DUF983"/>
    <property type="match status" value="1"/>
</dbReference>
<gene>
    <name evidence="2" type="ORF">ACFFIZ_11645</name>
</gene>
<evidence type="ECO:0000313" key="2">
    <source>
        <dbReference type="EMBL" id="MFC0200947.1"/>
    </source>
</evidence>
<proteinExistence type="predicted"/>
<evidence type="ECO:0000313" key="3">
    <source>
        <dbReference type="Proteomes" id="UP001589795"/>
    </source>
</evidence>
<feature type="transmembrane region" description="Helical" evidence="1">
    <location>
        <begin position="87"/>
        <end position="108"/>
    </location>
</feature>
<feature type="transmembrane region" description="Helical" evidence="1">
    <location>
        <begin position="60"/>
        <end position="80"/>
    </location>
</feature>
<keyword evidence="1" id="KW-0812">Transmembrane</keyword>